<sequence length="384" mass="42686">MPTSTSLNFYSSLVLQTSSISDLVANKSLFSKVPEDWHAVAADIKNSTEAVRNGNHDQVNLVATGSVIAILNLAYSKNMTIPFFFGGDGATMLIPSELLDSAMAALNQHRINTLENFGLELKIGSLSIKEIYEKEISLEISKVKISDILTIPVVLGEGLQYAENQIKANFKDSHKGSTKIPDLLNLEGMECKWDKISPPEKNQEVVSLIVIACKEEDPSEVLSKVLQNIDTIYGSLNSRKPISVKRLKLKASLQKLNDEMRSKLGKYDAFYLLKNWITTVFGKYYLKNTSAGKTYLQKLVELTDTLTIDGRINTVITGTPQQRKSLTSYLNHLEEKGKIKYGLHVSEQSVMSCYVRDMKKDDHIHFVDGAGGGYTKAANQLKNK</sequence>
<reference evidence="1 2" key="1">
    <citation type="submission" date="2019-08" db="EMBL/GenBank/DDBJ databases">
        <title>Genome sequence of Gillisia hiemivivida IC154 (type strain).</title>
        <authorList>
            <person name="Bowman J.P."/>
        </authorList>
    </citation>
    <scope>NUCLEOTIDE SEQUENCE [LARGE SCALE GENOMIC DNA]</scope>
    <source>
        <strain evidence="1 2">IC154</strain>
    </source>
</reference>
<dbReference type="AlphaFoldDB" id="A0A5C6ZXL3"/>
<keyword evidence="2" id="KW-1185">Reference proteome</keyword>
<comment type="caution">
    <text evidence="1">The sequence shown here is derived from an EMBL/GenBank/DDBJ whole genome shotgun (WGS) entry which is preliminary data.</text>
</comment>
<proteinExistence type="predicted"/>
<gene>
    <name evidence="1" type="ORF">ES724_01245</name>
</gene>
<evidence type="ECO:0000313" key="2">
    <source>
        <dbReference type="Proteomes" id="UP000321367"/>
    </source>
</evidence>
<dbReference type="Pfam" id="PF11294">
    <property type="entry name" value="DUF3095"/>
    <property type="match status" value="1"/>
</dbReference>
<protein>
    <submittedName>
        <fullName evidence="1">DUF3095 domain-containing protein</fullName>
    </submittedName>
</protein>
<dbReference type="InterPro" id="IPR021445">
    <property type="entry name" value="DUF3095"/>
</dbReference>
<dbReference type="Proteomes" id="UP000321367">
    <property type="component" value="Unassembled WGS sequence"/>
</dbReference>
<dbReference type="RefSeq" id="WP_146928473.1">
    <property type="nucleotide sequence ID" value="NZ_CBCSHZ010000002.1"/>
</dbReference>
<accession>A0A5C6ZXL3</accession>
<name>A0A5C6ZXL3_9FLAO</name>
<organism evidence="1 2">
    <name type="scientific">Gillisia hiemivivida</name>
    <dbReference type="NCBI Taxonomy" id="291190"/>
    <lineage>
        <taxon>Bacteria</taxon>
        <taxon>Pseudomonadati</taxon>
        <taxon>Bacteroidota</taxon>
        <taxon>Flavobacteriia</taxon>
        <taxon>Flavobacteriales</taxon>
        <taxon>Flavobacteriaceae</taxon>
        <taxon>Gillisia</taxon>
    </lineage>
</organism>
<dbReference type="EMBL" id="VORY01000001">
    <property type="protein sequence ID" value="TXD95687.1"/>
    <property type="molecule type" value="Genomic_DNA"/>
</dbReference>
<dbReference type="OrthoDB" id="5342145at2"/>
<evidence type="ECO:0000313" key="1">
    <source>
        <dbReference type="EMBL" id="TXD95687.1"/>
    </source>
</evidence>